<keyword evidence="6" id="KW-0539">Nucleus</keyword>
<evidence type="ECO:0000259" key="8">
    <source>
        <dbReference type="PROSITE" id="PS50811"/>
    </source>
</evidence>
<evidence type="ECO:0000256" key="5">
    <source>
        <dbReference type="ARBA" id="ARBA00023163"/>
    </source>
</evidence>
<feature type="region of interest" description="Disordered" evidence="7">
    <location>
        <begin position="259"/>
        <end position="311"/>
    </location>
</feature>
<evidence type="ECO:0000313" key="10">
    <source>
        <dbReference type="Proteomes" id="UP000287651"/>
    </source>
</evidence>
<sequence length="525" mass="57900">MIQNSNLEWHVPADPAIHLPVHATEKYHGLLYSWAERIHSSFTYTDMGPTFRCRPAAAAPLSCLLLLLLLRLSRAPFSTKLSHLTPWRPSSNYSHTPICAHGESKFDRQYAIGSRVVEVCRSTDSTGLPKLNGVRRCRLVDRWKMQDAKKIEIAKPVASRPFSSFRPLPELLARATGSSPTPSAAERTVAIKPRTMRFKSSSNDSAAEAVPPSDDASGRRSVATMGSDSESSFVYKPTAKLVSRTLNLGDFDQVLDQVKTSNSRPQNSAASASQSEPNQAYDASKSAQAGELDTRNQQSADRPSYDGYNWRKYGQKQVKGSEYPRSYYKCTHPTCPVKKKVERSLDGQIAEIVYKGEHNHPKPQPPKRPSSGSQVADEHGRETGNPPWSNSLDNHHDGVIPTYHFSHDHVLGAADDSSTRVGKVGGGRAAAAADHDKLDCKRRYACVTFMNVLWKNVIHSVHELVKHLRKNDDQVSGGNSVGEGAAEPHSSSMGSDISGDGYHWRKYGQKVVKGNTFPRYLSLSL</sequence>
<feature type="compositionally biased region" description="Polar residues" evidence="7">
    <location>
        <begin position="259"/>
        <end position="278"/>
    </location>
</feature>
<accession>A0A426X5C2</accession>
<organism evidence="9 10">
    <name type="scientific">Ensete ventricosum</name>
    <name type="common">Abyssinian banana</name>
    <name type="synonym">Musa ensete</name>
    <dbReference type="NCBI Taxonomy" id="4639"/>
    <lineage>
        <taxon>Eukaryota</taxon>
        <taxon>Viridiplantae</taxon>
        <taxon>Streptophyta</taxon>
        <taxon>Embryophyta</taxon>
        <taxon>Tracheophyta</taxon>
        <taxon>Spermatophyta</taxon>
        <taxon>Magnoliopsida</taxon>
        <taxon>Liliopsida</taxon>
        <taxon>Zingiberales</taxon>
        <taxon>Musaceae</taxon>
        <taxon>Ensete</taxon>
    </lineage>
</organism>
<feature type="region of interest" description="Disordered" evidence="7">
    <location>
        <begin position="356"/>
        <end position="395"/>
    </location>
</feature>
<dbReference type="InterPro" id="IPR036576">
    <property type="entry name" value="WRKY_dom_sf"/>
</dbReference>
<keyword evidence="5" id="KW-0804">Transcription</keyword>
<comment type="subcellular location">
    <subcellularLocation>
        <location evidence="1">Nucleus</location>
    </subcellularLocation>
</comment>
<feature type="region of interest" description="Disordered" evidence="7">
    <location>
        <begin position="471"/>
        <end position="496"/>
    </location>
</feature>
<feature type="region of interest" description="Disordered" evidence="7">
    <location>
        <begin position="173"/>
        <end position="234"/>
    </location>
</feature>
<dbReference type="GO" id="GO:0043565">
    <property type="term" value="F:sequence-specific DNA binding"/>
    <property type="evidence" value="ECO:0007669"/>
    <property type="project" value="InterPro"/>
</dbReference>
<protein>
    <recommendedName>
        <fullName evidence="8">WRKY domain-containing protein</fullName>
    </recommendedName>
</protein>
<gene>
    <name evidence="9" type="ORF">B296_00039834</name>
</gene>
<dbReference type="Proteomes" id="UP000287651">
    <property type="component" value="Unassembled WGS sequence"/>
</dbReference>
<keyword evidence="4" id="KW-0238">DNA-binding</keyword>
<dbReference type="GO" id="GO:0005634">
    <property type="term" value="C:nucleus"/>
    <property type="evidence" value="ECO:0007669"/>
    <property type="project" value="UniProtKB-SubCell"/>
</dbReference>
<evidence type="ECO:0000256" key="7">
    <source>
        <dbReference type="SAM" id="MobiDB-lite"/>
    </source>
</evidence>
<dbReference type="FunFam" id="2.20.25.80:FF:000006">
    <property type="entry name" value="WRKY transcription factor"/>
    <property type="match status" value="1"/>
</dbReference>
<dbReference type="InterPro" id="IPR003657">
    <property type="entry name" value="WRKY_dom"/>
</dbReference>
<reference evidence="9 10" key="1">
    <citation type="journal article" date="2014" name="Agronomy (Basel)">
        <title>A Draft Genome Sequence for Ensete ventricosum, the Drought-Tolerant Tree Against Hunger.</title>
        <authorList>
            <person name="Harrison J."/>
            <person name="Moore K.A."/>
            <person name="Paszkiewicz K."/>
            <person name="Jones T."/>
            <person name="Grant M."/>
            <person name="Ambacheew D."/>
            <person name="Muzemil S."/>
            <person name="Studholme D.J."/>
        </authorList>
    </citation>
    <scope>NUCLEOTIDE SEQUENCE [LARGE SCALE GENOMIC DNA]</scope>
</reference>
<dbReference type="PROSITE" id="PS50811">
    <property type="entry name" value="WRKY"/>
    <property type="match status" value="2"/>
</dbReference>
<feature type="domain" description="WRKY" evidence="8">
    <location>
        <begin position="493"/>
        <end position="519"/>
    </location>
</feature>
<dbReference type="SUPFAM" id="SSF118290">
    <property type="entry name" value="WRKY DNA-binding domain"/>
    <property type="match status" value="2"/>
</dbReference>
<comment type="caution">
    <text evidence="9">The sequence shown here is derived from an EMBL/GenBank/DDBJ whole genome shotgun (WGS) entry which is preliminary data.</text>
</comment>
<dbReference type="GO" id="GO:0003700">
    <property type="term" value="F:DNA-binding transcription factor activity"/>
    <property type="evidence" value="ECO:0007669"/>
    <property type="project" value="InterPro"/>
</dbReference>
<dbReference type="PANTHER" id="PTHR31221:SF360">
    <property type="entry name" value="WRKY DOMAIN-CONTAINING PROTEIN"/>
    <property type="match status" value="1"/>
</dbReference>
<dbReference type="Gene3D" id="2.20.25.80">
    <property type="entry name" value="WRKY domain"/>
    <property type="match status" value="2"/>
</dbReference>
<evidence type="ECO:0000313" key="9">
    <source>
        <dbReference type="EMBL" id="RRT34676.1"/>
    </source>
</evidence>
<dbReference type="AlphaFoldDB" id="A0A426X5C2"/>
<dbReference type="PANTHER" id="PTHR31221">
    <property type="entry name" value="WRKY TRANSCRIPTION FACTOR PROTEIN 1-RELATED"/>
    <property type="match status" value="1"/>
</dbReference>
<name>A0A426X5C2_ENSVE</name>
<evidence type="ECO:0000256" key="2">
    <source>
        <dbReference type="ARBA" id="ARBA00022737"/>
    </source>
</evidence>
<dbReference type="InterPro" id="IPR044810">
    <property type="entry name" value="WRKY_plant"/>
</dbReference>
<keyword evidence="3" id="KW-0805">Transcription regulation</keyword>
<feature type="domain" description="WRKY" evidence="8">
    <location>
        <begin position="299"/>
        <end position="363"/>
    </location>
</feature>
<proteinExistence type="predicted"/>
<evidence type="ECO:0000256" key="3">
    <source>
        <dbReference type="ARBA" id="ARBA00023015"/>
    </source>
</evidence>
<dbReference type="Pfam" id="PF03106">
    <property type="entry name" value="WRKY"/>
    <property type="match status" value="2"/>
</dbReference>
<dbReference type="EMBL" id="AMZH03026306">
    <property type="protein sequence ID" value="RRT34676.1"/>
    <property type="molecule type" value="Genomic_DNA"/>
</dbReference>
<evidence type="ECO:0000256" key="6">
    <source>
        <dbReference type="ARBA" id="ARBA00023242"/>
    </source>
</evidence>
<dbReference type="SMART" id="SM00774">
    <property type="entry name" value="WRKY"/>
    <property type="match status" value="1"/>
</dbReference>
<keyword evidence="2" id="KW-0677">Repeat</keyword>
<evidence type="ECO:0000256" key="4">
    <source>
        <dbReference type="ARBA" id="ARBA00023125"/>
    </source>
</evidence>
<evidence type="ECO:0000256" key="1">
    <source>
        <dbReference type="ARBA" id="ARBA00004123"/>
    </source>
</evidence>